<dbReference type="Gene3D" id="3.90.550.10">
    <property type="entry name" value="Spore Coat Polysaccharide Biosynthesis Protein SpsA, Chain A"/>
    <property type="match status" value="1"/>
</dbReference>
<dbReference type="SUPFAM" id="SSF53448">
    <property type="entry name" value="Nucleotide-diphospho-sugar transferases"/>
    <property type="match status" value="1"/>
</dbReference>
<dbReference type="Proteomes" id="UP000760480">
    <property type="component" value="Unassembled WGS sequence"/>
</dbReference>
<feature type="domain" description="Galactosyltransferase C-terminal" evidence="2">
    <location>
        <begin position="49"/>
        <end position="92"/>
    </location>
</feature>
<comment type="caution">
    <text evidence="3">The sequence shown here is derived from an EMBL/GenBank/DDBJ whole genome shotgun (WGS) entry which is preliminary data.</text>
</comment>
<evidence type="ECO:0000313" key="4">
    <source>
        <dbReference type="Proteomes" id="UP000760480"/>
    </source>
</evidence>
<protein>
    <recommendedName>
        <fullName evidence="2">Galactosyltransferase C-terminal domain-containing protein</fullName>
    </recommendedName>
</protein>
<dbReference type="EMBL" id="SPMZ01000022">
    <property type="protein sequence ID" value="NMQ19165.1"/>
    <property type="molecule type" value="Genomic_DNA"/>
</dbReference>
<keyword evidence="1" id="KW-0808">Transferase</keyword>
<accession>A0ABX1TIF5</accession>
<reference evidence="3 4" key="1">
    <citation type="submission" date="2019-03" db="EMBL/GenBank/DDBJ databases">
        <title>Metabolic reconstructions from genomes of highly enriched 'Candidatus Accumulibacter' and 'Candidatus Competibacter' bioreactor populations.</title>
        <authorList>
            <person name="Annavajhala M.K."/>
            <person name="Welles L."/>
            <person name="Abbas B."/>
            <person name="Sorokin D."/>
            <person name="Park H."/>
            <person name="Van Loosdrecht M."/>
            <person name="Chandran K."/>
        </authorList>
    </citation>
    <scope>NUCLEOTIDE SEQUENCE [LARGE SCALE GENOMIC DNA]</scope>
    <source>
        <strain evidence="3 4">SBR_G</strain>
    </source>
</reference>
<dbReference type="RefSeq" id="WP_169248425.1">
    <property type="nucleotide sequence ID" value="NZ_SPMZ01000022.1"/>
</dbReference>
<evidence type="ECO:0000313" key="3">
    <source>
        <dbReference type="EMBL" id="NMQ19165.1"/>
    </source>
</evidence>
<dbReference type="Pfam" id="PF02709">
    <property type="entry name" value="Glyco_transf_7C"/>
    <property type="match status" value="1"/>
</dbReference>
<organism evidence="3 4">
    <name type="scientific">Candidatus Competibacter phosphatis</name>
    <dbReference type="NCBI Taxonomy" id="221280"/>
    <lineage>
        <taxon>Bacteria</taxon>
        <taxon>Pseudomonadati</taxon>
        <taxon>Pseudomonadota</taxon>
        <taxon>Gammaproteobacteria</taxon>
        <taxon>Candidatus Competibacteraceae</taxon>
        <taxon>Candidatus Competibacter</taxon>
    </lineage>
</organism>
<proteinExistence type="predicted"/>
<sequence length="190" mass="21644">MTHAKNVAHRLGSGDVLFNLDADNFICTDLVTSLLTMFRDDAKFYVRGYYRGGGAGRIGMRREDFYSIGGYNEELIGWGIDDRELCNRATRDLGLEERSIAEFDSFLNHPNSARIEYLSPQAFEIIGPPELCDDKEQHSWNVYAKSSERLAQSWLRSYRTASENSVKGLAQSRWGIAELEDFRGERISLT</sequence>
<gene>
    <name evidence="3" type="ORF">E4P82_08115</name>
</gene>
<evidence type="ECO:0000256" key="1">
    <source>
        <dbReference type="ARBA" id="ARBA00022679"/>
    </source>
</evidence>
<dbReference type="InterPro" id="IPR029044">
    <property type="entry name" value="Nucleotide-diphossugar_trans"/>
</dbReference>
<name>A0ABX1TIF5_9GAMM</name>
<keyword evidence="4" id="KW-1185">Reference proteome</keyword>
<evidence type="ECO:0000259" key="2">
    <source>
        <dbReference type="Pfam" id="PF02709"/>
    </source>
</evidence>
<dbReference type="InterPro" id="IPR027791">
    <property type="entry name" value="Galactosyl_T_C"/>
</dbReference>